<organism evidence="1">
    <name type="scientific">Rhizophora mucronata</name>
    <name type="common">Asiatic mangrove</name>
    <dbReference type="NCBI Taxonomy" id="61149"/>
    <lineage>
        <taxon>Eukaryota</taxon>
        <taxon>Viridiplantae</taxon>
        <taxon>Streptophyta</taxon>
        <taxon>Embryophyta</taxon>
        <taxon>Tracheophyta</taxon>
        <taxon>Spermatophyta</taxon>
        <taxon>Magnoliopsida</taxon>
        <taxon>eudicotyledons</taxon>
        <taxon>Gunneridae</taxon>
        <taxon>Pentapetalae</taxon>
        <taxon>rosids</taxon>
        <taxon>fabids</taxon>
        <taxon>Malpighiales</taxon>
        <taxon>Rhizophoraceae</taxon>
        <taxon>Rhizophora</taxon>
    </lineage>
</organism>
<name>A0A2P2MY97_RHIMU</name>
<reference evidence="1" key="1">
    <citation type="submission" date="2018-02" db="EMBL/GenBank/DDBJ databases">
        <title>Rhizophora mucronata_Transcriptome.</title>
        <authorList>
            <person name="Meera S.P."/>
            <person name="Sreeshan A."/>
            <person name="Augustine A."/>
        </authorList>
    </citation>
    <scope>NUCLEOTIDE SEQUENCE</scope>
    <source>
        <tissue evidence="1">Leaf</tissue>
    </source>
</reference>
<dbReference type="EMBL" id="GGEC01054675">
    <property type="protein sequence ID" value="MBX35159.1"/>
    <property type="molecule type" value="Transcribed_RNA"/>
</dbReference>
<dbReference type="AlphaFoldDB" id="A0A2P2MY97"/>
<accession>A0A2P2MY97</accession>
<sequence length="58" mass="7154">MHRMSHIFSIFPQWIIIDCVLWLKIKRPTRCNPPQFNIVMYYINTEQPIKAWLGDRHR</sequence>
<evidence type="ECO:0000313" key="1">
    <source>
        <dbReference type="EMBL" id="MBX35159.1"/>
    </source>
</evidence>
<proteinExistence type="predicted"/>
<protein>
    <submittedName>
        <fullName evidence="1">Uncharacterized protein</fullName>
    </submittedName>
</protein>